<proteinExistence type="predicted"/>
<reference evidence="2" key="1">
    <citation type="submission" date="2006-10" db="EMBL/GenBank/DDBJ databases">
        <authorList>
            <person name="Amadeo P."/>
            <person name="Zhao Q."/>
            <person name="Wortman J."/>
            <person name="Fraser-Liggett C."/>
            <person name="Carlton J."/>
        </authorList>
    </citation>
    <scope>NUCLEOTIDE SEQUENCE</scope>
    <source>
        <strain evidence="2">G3</strain>
    </source>
</reference>
<evidence type="ECO:0000256" key="1">
    <source>
        <dbReference type="SAM" id="MobiDB-lite"/>
    </source>
</evidence>
<keyword evidence="3" id="KW-1185">Reference proteome</keyword>
<organism evidence="2 3">
    <name type="scientific">Trichomonas vaginalis (strain ATCC PRA-98 / G3)</name>
    <dbReference type="NCBI Taxonomy" id="412133"/>
    <lineage>
        <taxon>Eukaryota</taxon>
        <taxon>Metamonada</taxon>
        <taxon>Parabasalia</taxon>
        <taxon>Trichomonadida</taxon>
        <taxon>Trichomonadidae</taxon>
        <taxon>Trichomonas</taxon>
    </lineage>
</organism>
<feature type="compositionally biased region" description="Polar residues" evidence="1">
    <location>
        <begin position="1"/>
        <end position="10"/>
    </location>
</feature>
<gene>
    <name evidence="2" type="ORF">TVAG_288590</name>
</gene>
<dbReference type="VEuPathDB" id="TrichDB:TVAGG3_0545690"/>
<dbReference type="InParanoid" id="A2FEB8"/>
<dbReference type="KEGG" id="tva:4754533"/>
<dbReference type="Proteomes" id="UP000001542">
    <property type="component" value="Unassembled WGS sequence"/>
</dbReference>
<reference evidence="2" key="2">
    <citation type="journal article" date="2007" name="Science">
        <title>Draft genome sequence of the sexually transmitted pathogen Trichomonas vaginalis.</title>
        <authorList>
            <person name="Carlton J.M."/>
            <person name="Hirt R.P."/>
            <person name="Silva J.C."/>
            <person name="Delcher A.L."/>
            <person name="Schatz M."/>
            <person name="Zhao Q."/>
            <person name="Wortman J.R."/>
            <person name="Bidwell S.L."/>
            <person name="Alsmark U.C.M."/>
            <person name="Besteiro S."/>
            <person name="Sicheritz-Ponten T."/>
            <person name="Noel C.J."/>
            <person name="Dacks J.B."/>
            <person name="Foster P.G."/>
            <person name="Simillion C."/>
            <person name="Van de Peer Y."/>
            <person name="Miranda-Saavedra D."/>
            <person name="Barton G.J."/>
            <person name="Westrop G.D."/>
            <person name="Mueller S."/>
            <person name="Dessi D."/>
            <person name="Fiori P.L."/>
            <person name="Ren Q."/>
            <person name="Paulsen I."/>
            <person name="Zhang H."/>
            <person name="Bastida-Corcuera F.D."/>
            <person name="Simoes-Barbosa A."/>
            <person name="Brown M.T."/>
            <person name="Hayes R.D."/>
            <person name="Mukherjee M."/>
            <person name="Okumura C.Y."/>
            <person name="Schneider R."/>
            <person name="Smith A.J."/>
            <person name="Vanacova S."/>
            <person name="Villalvazo M."/>
            <person name="Haas B.J."/>
            <person name="Pertea M."/>
            <person name="Feldblyum T.V."/>
            <person name="Utterback T.R."/>
            <person name="Shu C.L."/>
            <person name="Osoegawa K."/>
            <person name="de Jong P.J."/>
            <person name="Hrdy I."/>
            <person name="Horvathova L."/>
            <person name="Zubacova Z."/>
            <person name="Dolezal P."/>
            <person name="Malik S.B."/>
            <person name="Logsdon J.M. Jr."/>
            <person name="Henze K."/>
            <person name="Gupta A."/>
            <person name="Wang C.C."/>
            <person name="Dunne R.L."/>
            <person name="Upcroft J.A."/>
            <person name="Upcroft P."/>
            <person name="White O."/>
            <person name="Salzberg S.L."/>
            <person name="Tang P."/>
            <person name="Chiu C.-H."/>
            <person name="Lee Y.-S."/>
            <person name="Embley T.M."/>
            <person name="Coombs G.H."/>
            <person name="Mottram J.C."/>
            <person name="Tachezy J."/>
            <person name="Fraser-Liggett C.M."/>
            <person name="Johnson P.J."/>
        </authorList>
    </citation>
    <scope>NUCLEOTIDE SEQUENCE [LARGE SCALE GENOMIC DNA]</scope>
    <source>
        <strain evidence="2">G3</strain>
    </source>
</reference>
<name>A2FEB8_TRIV3</name>
<sequence>MLSSSDQYLDSRNPESSPIIDLDSDISTDLLINFEKNSHFPDSTLFDKESQLQLSNLDELFSQSLSQSRIPSAIRKSKKKKVIKSAIFHPFASIENTEITVQSLKSYFK</sequence>
<dbReference type="RefSeq" id="XP_001309688.1">
    <property type="nucleotide sequence ID" value="XM_001309687.1"/>
</dbReference>
<dbReference type="VEuPathDB" id="TrichDB:TVAG_288590"/>
<protein>
    <submittedName>
        <fullName evidence="2">Uncharacterized protein</fullName>
    </submittedName>
</protein>
<dbReference type="AlphaFoldDB" id="A2FEB8"/>
<feature type="region of interest" description="Disordered" evidence="1">
    <location>
        <begin position="1"/>
        <end position="20"/>
    </location>
</feature>
<accession>A2FEB8</accession>
<dbReference type="EMBL" id="DS113745">
    <property type="protein sequence ID" value="EAX96758.1"/>
    <property type="molecule type" value="Genomic_DNA"/>
</dbReference>
<evidence type="ECO:0000313" key="3">
    <source>
        <dbReference type="Proteomes" id="UP000001542"/>
    </source>
</evidence>
<evidence type="ECO:0000313" key="2">
    <source>
        <dbReference type="EMBL" id="EAX96758.1"/>
    </source>
</evidence>